<sequence>MEKSIRPTDLVGLRIAIAVIVLAATQSLAHGQENALVYPVDIVANDNGWVIADFKAHGLLAVDEDGNVATIVQGPGLPRTPLYGTRAILQAPDDDGWLVADPGTFALYRVSRDGTLSTITTNLDIPQGLTRFDDNSVLVSDLRSGIGAVMHVTLDGTVSVFAEIDSPKGIVQDGENGFVVVSHGDRALYRLSRDGSVSTLHKGEPFDFPHDLVRLPDGSFMVTDG</sequence>
<organism evidence="1">
    <name type="scientific">marine metagenome</name>
    <dbReference type="NCBI Taxonomy" id="408172"/>
    <lineage>
        <taxon>unclassified sequences</taxon>
        <taxon>metagenomes</taxon>
        <taxon>ecological metagenomes</taxon>
    </lineage>
</organism>
<dbReference type="Gene3D" id="2.120.10.30">
    <property type="entry name" value="TolB, C-terminal domain"/>
    <property type="match status" value="1"/>
</dbReference>
<feature type="non-terminal residue" evidence="1">
    <location>
        <position position="225"/>
    </location>
</feature>
<evidence type="ECO:0000313" key="1">
    <source>
        <dbReference type="EMBL" id="SVA78437.1"/>
    </source>
</evidence>
<dbReference type="SUPFAM" id="SSF101898">
    <property type="entry name" value="NHL repeat"/>
    <property type="match status" value="1"/>
</dbReference>
<gene>
    <name evidence="1" type="ORF">METZ01_LOCUS131291</name>
</gene>
<evidence type="ECO:0008006" key="2">
    <source>
        <dbReference type="Google" id="ProtNLM"/>
    </source>
</evidence>
<dbReference type="AlphaFoldDB" id="A0A381YPK6"/>
<dbReference type="EMBL" id="UINC01018633">
    <property type="protein sequence ID" value="SVA78437.1"/>
    <property type="molecule type" value="Genomic_DNA"/>
</dbReference>
<reference evidence="1" key="1">
    <citation type="submission" date="2018-05" db="EMBL/GenBank/DDBJ databases">
        <authorList>
            <person name="Lanie J.A."/>
            <person name="Ng W.-L."/>
            <person name="Kazmierczak K.M."/>
            <person name="Andrzejewski T.M."/>
            <person name="Davidsen T.M."/>
            <person name="Wayne K.J."/>
            <person name="Tettelin H."/>
            <person name="Glass J.I."/>
            <person name="Rusch D."/>
            <person name="Podicherti R."/>
            <person name="Tsui H.-C.T."/>
            <person name="Winkler M.E."/>
        </authorList>
    </citation>
    <scope>NUCLEOTIDE SEQUENCE</scope>
</reference>
<protein>
    <recommendedName>
        <fullName evidence="2">SMP-30/Gluconolactonase/LRE-like region domain-containing protein</fullName>
    </recommendedName>
</protein>
<name>A0A381YPK6_9ZZZZ</name>
<proteinExistence type="predicted"/>
<accession>A0A381YPK6</accession>
<dbReference type="InterPro" id="IPR011042">
    <property type="entry name" value="6-blade_b-propeller_TolB-like"/>
</dbReference>